<evidence type="ECO:0000313" key="2">
    <source>
        <dbReference type="Proteomes" id="UP000011863"/>
    </source>
</evidence>
<dbReference type="KEGG" id="aym:YM304_39260"/>
<dbReference type="RefSeq" id="WP_015443487.1">
    <property type="nucleotide sequence ID" value="NC_020520.1"/>
</dbReference>
<keyword evidence="2" id="KW-1185">Reference proteome</keyword>
<dbReference type="EMBL" id="AP012057">
    <property type="protein sequence ID" value="BAN04240.1"/>
    <property type="molecule type" value="Genomic_DNA"/>
</dbReference>
<reference evidence="1 2" key="1">
    <citation type="journal article" date="2013" name="Int. J. Syst. Evol. Microbiol.">
        <title>Ilumatobacter nonamiense sp. nov. and Ilumatobacter coccineum sp. nov., isolated from seashore sand.</title>
        <authorList>
            <person name="Matsumoto A."/>
            <person name="Kasai H."/>
            <person name="Matsuo Y."/>
            <person name="Shizuri Y."/>
            <person name="Ichikawa N."/>
            <person name="Fujita N."/>
            <person name="Omura S."/>
            <person name="Takahashi Y."/>
        </authorList>
    </citation>
    <scope>NUCLEOTIDE SEQUENCE [LARGE SCALE GENOMIC DNA]</scope>
    <source>
        <strain evidence="2">NBRC 103263 / KCTC 29153 / YM16-304</strain>
    </source>
</reference>
<dbReference type="OrthoDB" id="3211725at2"/>
<accession>A0A6C7ECZ9</accession>
<organism evidence="1 2">
    <name type="scientific">Ilumatobacter coccineus (strain NBRC 103263 / KCTC 29153 / YM16-304)</name>
    <dbReference type="NCBI Taxonomy" id="1313172"/>
    <lineage>
        <taxon>Bacteria</taxon>
        <taxon>Bacillati</taxon>
        <taxon>Actinomycetota</taxon>
        <taxon>Acidimicrobiia</taxon>
        <taxon>Acidimicrobiales</taxon>
        <taxon>Ilumatobacteraceae</taxon>
        <taxon>Ilumatobacter</taxon>
    </lineage>
</organism>
<protein>
    <submittedName>
        <fullName evidence="1">Uncharacterized protein</fullName>
    </submittedName>
</protein>
<name>A0A6C7ECZ9_ILUCY</name>
<evidence type="ECO:0000313" key="1">
    <source>
        <dbReference type="EMBL" id="BAN04240.1"/>
    </source>
</evidence>
<dbReference type="Proteomes" id="UP000011863">
    <property type="component" value="Chromosome"/>
</dbReference>
<gene>
    <name evidence="1" type="ORF">YM304_39260</name>
</gene>
<proteinExistence type="predicted"/>
<dbReference type="AlphaFoldDB" id="A0A6C7ECZ9"/>
<sequence>MNFAPLPDDWPTQRDTLRRIATHVVAQAQQLVTGHFALMPLPGGFGTPQFGPDRSRVRVVGGSLFVESVADGTATTKVEMIAGSSIRALCRAAGFEPDPELNVGHDTPTLGDPDEMLIVDSVAVAVLADWYQLGQQAMDGAIASLPDAQASIVRLWPEHFDVGVDVAIDAVRKPGMRTNLGASAGDKFHQEPYLYVGPWDADRPGDPDFWNAPFGAVLGFGELDAAENPLHAANEFFLHGLAHLRS</sequence>